<dbReference type="PROSITE" id="PS51192">
    <property type="entry name" value="HELICASE_ATP_BIND_1"/>
    <property type="match status" value="1"/>
</dbReference>
<dbReference type="RefSeq" id="WP_151916660.1">
    <property type="nucleotide sequence ID" value="NZ_RQSP01000012.1"/>
</dbReference>
<feature type="compositionally biased region" description="Low complexity" evidence="2">
    <location>
        <begin position="299"/>
        <end position="308"/>
    </location>
</feature>
<keyword evidence="6" id="KW-1185">Reference proteome</keyword>
<dbReference type="PANTHER" id="PTHR45766">
    <property type="entry name" value="DNA ANNEALING HELICASE AND ENDONUCLEASE ZRANB3 FAMILY MEMBER"/>
    <property type="match status" value="1"/>
</dbReference>
<feature type="domain" description="Helicase ATP-binding" evidence="3">
    <location>
        <begin position="622"/>
        <end position="788"/>
    </location>
</feature>
<dbReference type="OrthoDB" id="9814088at2"/>
<reference evidence="5 6" key="1">
    <citation type="journal article" date="2019" name="Int. J. Syst. Evol. Microbiol.">
        <title>Bifidobacterium jacchi sp. nov., isolated from the faeces of a baby common marmoset (Callithrix jacchus).</title>
        <authorList>
            <person name="Modesto M."/>
            <person name="Watanabe K."/>
            <person name="Arita M."/>
            <person name="Satti M."/>
            <person name="Oki K."/>
            <person name="Sciavilla P."/>
            <person name="Patavino C."/>
            <person name="Camma C."/>
            <person name="Michelini S."/>
            <person name="Sgorbati B."/>
            <person name="Mattarelli P."/>
        </authorList>
    </citation>
    <scope>NUCLEOTIDE SEQUENCE [LARGE SCALE GENOMIC DNA]</scope>
    <source>
        <strain evidence="5 6">MRM 9.3</strain>
    </source>
</reference>
<dbReference type="Gene3D" id="3.40.50.10810">
    <property type="entry name" value="Tandem AAA-ATPase domain"/>
    <property type="match status" value="1"/>
</dbReference>
<comment type="caution">
    <text evidence="5">The sequence shown here is derived from an EMBL/GenBank/DDBJ whole genome shotgun (WGS) entry which is preliminary data.</text>
</comment>
<dbReference type="InterPro" id="IPR014001">
    <property type="entry name" value="Helicase_ATP-bd"/>
</dbReference>
<gene>
    <name evidence="5" type="ORF">EHS19_04860</name>
</gene>
<dbReference type="SMART" id="SM00490">
    <property type="entry name" value="HELICc"/>
    <property type="match status" value="1"/>
</dbReference>
<dbReference type="CDD" id="cd18793">
    <property type="entry name" value="SF2_C_SNF"/>
    <property type="match status" value="1"/>
</dbReference>
<sequence length="1462" mass="166392">MSQAKEFLVVEQQARAMLALASSLHPDFPPADNVDPARIADQWKNEVRIQYVESIADSAAGHNAYATVDDQAEAGLLGLFSLALTPGERSLIQVQFRKGEYTARRNFTLMHELGHFLQQTDENLAHVLELIEDGAENKRIEESACNRFASLALLSESYVRHALNGSEVNAATVNLVFEQGRKSRSKLIRASRPVVARRMADFLRHPGTVTLIKDDKLNVRAYSDGKAEYEGELTPGELEALRRFHLERNPTMPHFYQLPLSDGTLAQASVDASSGWSTYHFIVLEQEKPTAAAVADSAIAAPPSDDPINQTKDTKRNTDTKRNDTQRTNTQRKSSKRTNTHRNNTPSKGTPPMNTYGMNAYGMIDNRTSLVKDDLVRTIRHGDRMSVAASLFSMYAYRELREQLESLDSFRFLFTSKAFTKDRTPKERREFYIPRLGREQSLYGTNLEIRLRNELTQKAVALECVDWIRRKGARFMSFDEETGFPRFLAVERADGDASGYMPFNEFSTTQLGVTKHAASPAYTSFVMKQDAAQTQGLLTMFDQAWNSNQVHDVTEAVIDGIERMYRENPPELVYYKALYRIFSEFLEDVDEDVLPKEGTGFRESRIWKMLYDFQKDAAVSIINKLETYNGCILADSVGLGKTFTALAVIKYFESRNRNVLVLCPKKLKDNWVTYRSNATNNPIAEDRLRYDVLYHTDLSRSKGDTIMNIPIERINWGGYDLVVIDESHNFRNGNDSAVKADSKENRYKRLLDKVIHSGVRTKVLMLSATPVNNRFRDLENQLRLAYEGNDDDWTVKLGLSTDIDNVFKNAQKAYSAWSKLDPKERTTANLMDRLDFNFFKVLDQVTVARSRKHIQRYYDMNAIGKFPNRLKPISVRPKLSTQAGAVTYDQIYDELDKLSLTLYMPSEFILESRRAKYFEGEGESLTTSGRETGVRKLMATNLLKRFESSMHSFRLTLERVLGYMKATVEVIDRYEEYRRQHRDTSMFKDIDADSFDAGFDFDQDDDEQMEFTTQGRKQFALSDMNWKDWRRYIQADITVINELLTMIGGIDAGHDAKLQQLYRTIRAKVEHPINPGNRKLLVFTAFADTADYLYEHVSAYAKTLGMETAEVTGSRPGRCTLKKVGSDMSDILACFSPISKEREATMAGRGLDDQNIDILIATDCISEGQNLQDCDEMVNYDIHWNPVRIVQRFGRVDRIGSKNERIQLVNYWPDVDLDKYLRLKDRVEARMRLTVLTSTGDDDYINENEKGDLAYRANQLKQMQNEIPDLEDVEGGISITDLGLNEFRMDLVAYHQQNPDIEHTPDGIDAVVEGDEPGIMFALKNVNEGINTSGSNRLHPYYLVHVGSDGTILHGHLEPKACLDLMRMLCKGNDEPDDHACRIYNRMTKNGKDMSRASRLLQEAVSGIIKADSQSAADSFLTTGMADFLAPTVQGIDDFELICFLVILPKQSHRTVRSQDNE</sequence>
<evidence type="ECO:0000256" key="1">
    <source>
        <dbReference type="ARBA" id="ARBA00022801"/>
    </source>
</evidence>
<protein>
    <submittedName>
        <fullName evidence="5">ImmA/IrrE family metallo-endopeptidase</fullName>
    </submittedName>
</protein>
<organism evidence="5 6">
    <name type="scientific">Bifidobacterium jacchi</name>
    <dbReference type="NCBI Taxonomy" id="2490545"/>
    <lineage>
        <taxon>Bacteria</taxon>
        <taxon>Bacillati</taxon>
        <taxon>Actinomycetota</taxon>
        <taxon>Actinomycetes</taxon>
        <taxon>Bifidobacteriales</taxon>
        <taxon>Bifidobacteriaceae</taxon>
        <taxon>Bifidobacterium</taxon>
    </lineage>
</organism>
<dbReference type="Proteomes" id="UP000326336">
    <property type="component" value="Unassembled WGS sequence"/>
</dbReference>
<dbReference type="Pfam" id="PF00176">
    <property type="entry name" value="SNF2-rel_dom"/>
    <property type="match status" value="1"/>
</dbReference>
<evidence type="ECO:0000313" key="6">
    <source>
        <dbReference type="Proteomes" id="UP000326336"/>
    </source>
</evidence>
<dbReference type="Gene3D" id="1.10.10.2910">
    <property type="match status" value="1"/>
</dbReference>
<dbReference type="InterPro" id="IPR000330">
    <property type="entry name" value="SNF2_N"/>
</dbReference>
<evidence type="ECO:0000256" key="2">
    <source>
        <dbReference type="SAM" id="MobiDB-lite"/>
    </source>
</evidence>
<dbReference type="GO" id="GO:0005524">
    <property type="term" value="F:ATP binding"/>
    <property type="evidence" value="ECO:0007669"/>
    <property type="project" value="InterPro"/>
</dbReference>
<dbReference type="CDD" id="cd10311">
    <property type="entry name" value="PLDc_N_DEXD_c"/>
    <property type="match status" value="1"/>
</dbReference>
<dbReference type="Pfam" id="PF00271">
    <property type="entry name" value="Helicase_C"/>
    <property type="match status" value="1"/>
</dbReference>
<proteinExistence type="predicted"/>
<dbReference type="Pfam" id="PF06114">
    <property type="entry name" value="Peptidase_M78"/>
    <property type="match status" value="1"/>
</dbReference>
<dbReference type="GO" id="GO:0006281">
    <property type="term" value="P:DNA repair"/>
    <property type="evidence" value="ECO:0007669"/>
    <property type="project" value="TreeGrafter"/>
</dbReference>
<feature type="region of interest" description="Disordered" evidence="2">
    <location>
        <begin position="299"/>
        <end position="355"/>
    </location>
</feature>
<feature type="domain" description="Helicase C-terminal" evidence="4">
    <location>
        <begin position="1057"/>
        <end position="1251"/>
    </location>
</feature>
<dbReference type="Gene3D" id="3.40.50.300">
    <property type="entry name" value="P-loop containing nucleotide triphosphate hydrolases"/>
    <property type="match status" value="1"/>
</dbReference>
<dbReference type="SUPFAM" id="SSF52540">
    <property type="entry name" value="P-loop containing nucleoside triphosphate hydrolases"/>
    <property type="match status" value="2"/>
</dbReference>
<evidence type="ECO:0000313" key="5">
    <source>
        <dbReference type="EMBL" id="KAB5607384.1"/>
    </source>
</evidence>
<dbReference type="InterPro" id="IPR027417">
    <property type="entry name" value="P-loop_NTPase"/>
</dbReference>
<dbReference type="InterPro" id="IPR049730">
    <property type="entry name" value="SNF2/RAD54-like_C"/>
</dbReference>
<evidence type="ECO:0000259" key="4">
    <source>
        <dbReference type="PROSITE" id="PS51194"/>
    </source>
</evidence>
<keyword evidence="1" id="KW-0378">Hydrolase</keyword>
<dbReference type="InterPro" id="IPR010359">
    <property type="entry name" value="IrrE_HExxH"/>
</dbReference>
<feature type="compositionally biased region" description="Basic and acidic residues" evidence="2">
    <location>
        <begin position="312"/>
        <end position="325"/>
    </location>
</feature>
<dbReference type="GO" id="GO:0031297">
    <property type="term" value="P:replication fork processing"/>
    <property type="evidence" value="ECO:0007669"/>
    <property type="project" value="TreeGrafter"/>
</dbReference>
<name>A0A5N5RJB2_9BIFI</name>
<feature type="compositionally biased region" description="Polar residues" evidence="2">
    <location>
        <begin position="341"/>
        <end position="355"/>
    </location>
</feature>
<dbReference type="GO" id="GO:0016787">
    <property type="term" value="F:hydrolase activity"/>
    <property type="evidence" value="ECO:0007669"/>
    <property type="project" value="UniProtKB-KW"/>
</dbReference>
<dbReference type="InterPro" id="IPR038718">
    <property type="entry name" value="SNF2-like_sf"/>
</dbReference>
<dbReference type="SMART" id="SM00487">
    <property type="entry name" value="DEXDc"/>
    <property type="match status" value="1"/>
</dbReference>
<evidence type="ECO:0000259" key="3">
    <source>
        <dbReference type="PROSITE" id="PS51192"/>
    </source>
</evidence>
<dbReference type="PROSITE" id="PS51194">
    <property type="entry name" value="HELICASE_CTER"/>
    <property type="match status" value="1"/>
</dbReference>
<accession>A0A5N5RJB2</accession>
<dbReference type="PANTHER" id="PTHR45766:SF6">
    <property type="entry name" value="SWI_SNF-RELATED MATRIX-ASSOCIATED ACTIN-DEPENDENT REGULATOR OF CHROMATIN SUBFAMILY A-LIKE PROTEIN 1"/>
    <property type="match status" value="1"/>
</dbReference>
<dbReference type="InterPro" id="IPR001650">
    <property type="entry name" value="Helicase_C-like"/>
</dbReference>
<dbReference type="EMBL" id="RQSP01000012">
    <property type="protein sequence ID" value="KAB5607384.1"/>
    <property type="molecule type" value="Genomic_DNA"/>
</dbReference>